<evidence type="ECO:0000256" key="5">
    <source>
        <dbReference type="ARBA" id="ARBA00023123"/>
    </source>
</evidence>
<evidence type="ECO:0000256" key="6">
    <source>
        <dbReference type="ARBA" id="ARBA00023175"/>
    </source>
</evidence>
<dbReference type="GO" id="GO:0016459">
    <property type="term" value="C:myosin complex"/>
    <property type="evidence" value="ECO:0007669"/>
    <property type="project" value="InterPro"/>
</dbReference>
<dbReference type="OrthoDB" id="2018427at2759"/>
<evidence type="ECO:0000259" key="9">
    <source>
        <dbReference type="Pfam" id="PF01576"/>
    </source>
</evidence>
<feature type="domain" description="Myosin tail" evidence="9">
    <location>
        <begin position="2"/>
        <end position="159"/>
    </location>
</feature>
<keyword evidence="2" id="KW-0787">Thick filament</keyword>
<feature type="region of interest" description="Disordered" evidence="8">
    <location>
        <begin position="1"/>
        <end position="21"/>
    </location>
</feature>
<evidence type="ECO:0000256" key="7">
    <source>
        <dbReference type="ARBA" id="ARBA00023179"/>
    </source>
</evidence>
<feature type="region of interest" description="Disordered" evidence="8">
    <location>
        <begin position="60"/>
        <end position="80"/>
    </location>
</feature>
<evidence type="ECO:0000256" key="2">
    <source>
        <dbReference type="ARBA" id="ARBA00022433"/>
    </source>
</evidence>
<accession>E4XHK7</accession>
<keyword evidence="5" id="KW-0518">Myosin</keyword>
<dbReference type="EMBL" id="FN653051">
    <property type="protein sequence ID" value="CBY10155.1"/>
    <property type="molecule type" value="Genomic_DNA"/>
</dbReference>
<dbReference type="SUPFAM" id="SSF57997">
    <property type="entry name" value="Tropomyosin"/>
    <property type="match status" value="1"/>
</dbReference>
<dbReference type="Proteomes" id="UP000001307">
    <property type="component" value="Unassembled WGS sequence"/>
</dbReference>
<evidence type="ECO:0000256" key="4">
    <source>
        <dbReference type="ARBA" id="ARBA00023054"/>
    </source>
</evidence>
<evidence type="ECO:0000256" key="8">
    <source>
        <dbReference type="SAM" id="MobiDB-lite"/>
    </source>
</evidence>
<feature type="region of interest" description="Disordered" evidence="8">
    <location>
        <begin position="118"/>
        <end position="163"/>
    </location>
</feature>
<name>E4XHK7_OIKDI</name>
<proteinExistence type="predicted"/>
<sequence>MAEDLKKEQDASSHLERMKKNQEIQLKELQARLDDAEQVALKGGKKHVQKLEGRLRELESELDNERRRGVDSQKAVRKMERKVKETVYAGEEDKKNLGRLQDQADKLQLKVKQFKRMAEEQEEASTQNMSRYRKVQHELDEAEERADMAESTLSKMRSKSSAF</sequence>
<dbReference type="PANTHER" id="PTHR46349">
    <property type="entry name" value="CINGULIN-LIKE PROTEIN 1-RELATED"/>
    <property type="match status" value="1"/>
</dbReference>
<comment type="subcellular location">
    <subcellularLocation>
        <location evidence="1">Cytoplasm</location>
        <location evidence="1">Myofibril</location>
    </subcellularLocation>
</comment>
<keyword evidence="7" id="KW-0514">Muscle protein</keyword>
<evidence type="ECO:0000313" key="10">
    <source>
        <dbReference type="EMBL" id="CBY10155.1"/>
    </source>
</evidence>
<organism evidence="10">
    <name type="scientific">Oikopleura dioica</name>
    <name type="common">Tunicate</name>
    <dbReference type="NCBI Taxonomy" id="34765"/>
    <lineage>
        <taxon>Eukaryota</taxon>
        <taxon>Metazoa</taxon>
        <taxon>Chordata</taxon>
        <taxon>Tunicata</taxon>
        <taxon>Appendicularia</taxon>
        <taxon>Copelata</taxon>
        <taxon>Oikopleuridae</taxon>
        <taxon>Oikopleura</taxon>
    </lineage>
</organism>
<reference evidence="10" key="1">
    <citation type="journal article" date="2010" name="Science">
        <title>Plasticity of animal genome architecture unmasked by rapid evolution of a pelagic tunicate.</title>
        <authorList>
            <person name="Denoeud F."/>
            <person name="Henriet S."/>
            <person name="Mungpakdee S."/>
            <person name="Aury J.M."/>
            <person name="Da Silva C."/>
            <person name="Brinkmann H."/>
            <person name="Mikhaleva J."/>
            <person name="Olsen L.C."/>
            <person name="Jubin C."/>
            <person name="Canestro C."/>
            <person name="Bouquet J.M."/>
            <person name="Danks G."/>
            <person name="Poulain J."/>
            <person name="Campsteijn C."/>
            <person name="Adamski M."/>
            <person name="Cross I."/>
            <person name="Yadetie F."/>
            <person name="Muffato M."/>
            <person name="Louis A."/>
            <person name="Butcher S."/>
            <person name="Tsagkogeorga G."/>
            <person name="Konrad A."/>
            <person name="Singh S."/>
            <person name="Jensen M.F."/>
            <person name="Cong E.H."/>
            <person name="Eikeseth-Otteraa H."/>
            <person name="Noel B."/>
            <person name="Anthouard V."/>
            <person name="Porcel B.M."/>
            <person name="Kachouri-Lafond R."/>
            <person name="Nishino A."/>
            <person name="Ugolini M."/>
            <person name="Chourrout P."/>
            <person name="Nishida H."/>
            <person name="Aasland R."/>
            <person name="Huzurbazar S."/>
            <person name="Westhof E."/>
            <person name="Delsuc F."/>
            <person name="Lehrach H."/>
            <person name="Reinhardt R."/>
            <person name="Weissenbach J."/>
            <person name="Roy S.W."/>
            <person name="Artiguenave F."/>
            <person name="Postlethwait J.H."/>
            <person name="Manak J.R."/>
            <person name="Thompson E.M."/>
            <person name="Jaillon O."/>
            <person name="Du Pasquier L."/>
            <person name="Boudinot P."/>
            <person name="Liberles D.A."/>
            <person name="Volff J.N."/>
            <person name="Philippe H."/>
            <person name="Lenhard B."/>
            <person name="Roest Crollius H."/>
            <person name="Wincker P."/>
            <person name="Chourrout D."/>
        </authorList>
    </citation>
    <scope>NUCLEOTIDE SEQUENCE [LARGE SCALE GENOMIC DNA]</scope>
</reference>
<keyword evidence="6" id="KW-0505">Motor protein</keyword>
<evidence type="ECO:0000313" key="11">
    <source>
        <dbReference type="Proteomes" id="UP000001307"/>
    </source>
</evidence>
<feature type="compositionally biased region" description="Polar residues" evidence="8">
    <location>
        <begin position="151"/>
        <end position="163"/>
    </location>
</feature>
<keyword evidence="4" id="KW-0175">Coiled coil</keyword>
<gene>
    <name evidence="10" type="ORF">GSOID_T00010985001</name>
</gene>
<keyword evidence="3" id="KW-0963">Cytoplasm</keyword>
<evidence type="ECO:0000256" key="3">
    <source>
        <dbReference type="ARBA" id="ARBA00022490"/>
    </source>
</evidence>
<feature type="compositionally biased region" description="Basic and acidic residues" evidence="8">
    <location>
        <begin position="60"/>
        <end position="71"/>
    </location>
</feature>
<dbReference type="PANTHER" id="PTHR46349:SF6">
    <property type="entry name" value="MYOSIN-6-LIKE"/>
    <property type="match status" value="1"/>
</dbReference>
<evidence type="ECO:0000256" key="1">
    <source>
        <dbReference type="ARBA" id="ARBA00004657"/>
    </source>
</evidence>
<keyword evidence="11" id="KW-1185">Reference proteome</keyword>
<dbReference type="AlphaFoldDB" id="E4XHK7"/>
<dbReference type="InterPro" id="IPR002928">
    <property type="entry name" value="Myosin_tail"/>
</dbReference>
<dbReference type="InParanoid" id="E4XHK7"/>
<dbReference type="Pfam" id="PF01576">
    <property type="entry name" value="Myosin_tail_1"/>
    <property type="match status" value="1"/>
</dbReference>
<protein>
    <recommendedName>
        <fullName evidence="9">Myosin tail domain-containing protein</fullName>
    </recommendedName>
</protein>